<comment type="caution">
    <text evidence="9">The sequence shown here is derived from an EMBL/GenBank/DDBJ whole genome shotgun (WGS) entry which is preliminary data.</text>
</comment>
<proteinExistence type="inferred from homology"/>
<reference evidence="9 10" key="1">
    <citation type="submission" date="2015-08" db="EMBL/GenBank/DDBJ databases">
        <title>Draft genome sequence of cellulolytic and xylanolytic Paenibacillus sp. A59, isolated from a decaying forest soil from Patagonia, Argentina.</title>
        <authorList>
            <person name="Ghio S."/>
            <person name="Caceres A.M."/>
            <person name="Talia P."/>
            <person name="Grasso D."/>
            <person name="Campos E."/>
        </authorList>
    </citation>
    <scope>NUCLEOTIDE SEQUENCE [LARGE SCALE GENOMIC DNA]</scope>
    <source>
        <strain evidence="9 10">A59</strain>
    </source>
</reference>
<feature type="transmembrane region" description="Helical" evidence="8">
    <location>
        <begin position="57"/>
        <end position="73"/>
    </location>
</feature>
<dbReference type="NCBIfam" id="TIGR03426">
    <property type="entry name" value="shape_MreD"/>
    <property type="match status" value="1"/>
</dbReference>
<dbReference type="InterPro" id="IPR007227">
    <property type="entry name" value="Cell_shape_determining_MreD"/>
</dbReference>
<keyword evidence="4 8" id="KW-0812">Transmembrane</keyword>
<gene>
    <name evidence="9" type="ORF">AMS66_23410</name>
</gene>
<organism evidence="9 10">
    <name type="scientific">Paenibacillus xylanivorans</name>
    <dbReference type="NCBI Taxonomy" id="1705561"/>
    <lineage>
        <taxon>Bacteria</taxon>
        <taxon>Bacillati</taxon>
        <taxon>Bacillota</taxon>
        <taxon>Bacilli</taxon>
        <taxon>Bacillales</taxon>
        <taxon>Paenibacillaceae</taxon>
        <taxon>Paenibacillus</taxon>
    </lineage>
</organism>
<feature type="transmembrane region" description="Helical" evidence="8">
    <location>
        <begin position="7"/>
        <end position="27"/>
    </location>
</feature>
<evidence type="ECO:0000256" key="5">
    <source>
        <dbReference type="ARBA" id="ARBA00022960"/>
    </source>
</evidence>
<feature type="transmembrane region" description="Helical" evidence="8">
    <location>
        <begin position="103"/>
        <end position="123"/>
    </location>
</feature>
<keyword evidence="6 8" id="KW-1133">Transmembrane helix</keyword>
<feature type="transmembrane region" description="Helical" evidence="8">
    <location>
        <begin position="135"/>
        <end position="159"/>
    </location>
</feature>
<keyword evidence="5" id="KW-0133">Cell shape</keyword>
<dbReference type="RefSeq" id="WP_053783093.1">
    <property type="nucleotide sequence ID" value="NZ_LITU01000075.1"/>
</dbReference>
<dbReference type="Pfam" id="PF04093">
    <property type="entry name" value="MreD"/>
    <property type="match status" value="1"/>
</dbReference>
<dbReference type="OrthoDB" id="2678464at2"/>
<evidence type="ECO:0000256" key="8">
    <source>
        <dbReference type="SAM" id="Phobius"/>
    </source>
</evidence>
<sequence length="177" mass="20293">MVTRKQVLFLVLFVLFIVEGTILPLLIPSGWQMRISANLVYIVILFIAVYHHRHTALVLGILFGLLHDVVFYGEMIGPYGFSMGLSAYMMGLIFQAPRAPLPVMVSVVLLGSLLNDTMLFFLYKLFQLNHVTFDWALLEYMIPNLFIHFVFALIIYVPLRKQLERIGKRKSKAQEAS</sequence>
<evidence type="ECO:0000256" key="2">
    <source>
        <dbReference type="ARBA" id="ARBA00007776"/>
    </source>
</evidence>
<keyword evidence="10" id="KW-1185">Reference proteome</keyword>
<evidence type="ECO:0000313" key="9">
    <source>
        <dbReference type="EMBL" id="KOY13860.1"/>
    </source>
</evidence>
<protein>
    <submittedName>
        <fullName evidence="9">Rod shape-determining protein MreD</fullName>
    </submittedName>
</protein>
<dbReference type="GO" id="GO:0008360">
    <property type="term" value="P:regulation of cell shape"/>
    <property type="evidence" value="ECO:0007669"/>
    <property type="project" value="UniProtKB-KW"/>
</dbReference>
<evidence type="ECO:0000256" key="3">
    <source>
        <dbReference type="ARBA" id="ARBA00022475"/>
    </source>
</evidence>
<evidence type="ECO:0000313" key="10">
    <source>
        <dbReference type="Proteomes" id="UP000037688"/>
    </source>
</evidence>
<evidence type="ECO:0000256" key="7">
    <source>
        <dbReference type="ARBA" id="ARBA00023136"/>
    </source>
</evidence>
<accession>A0A0M9BJX7</accession>
<keyword evidence="3" id="KW-1003">Cell membrane</keyword>
<keyword evidence="7 8" id="KW-0472">Membrane</keyword>
<name>A0A0M9BJX7_9BACL</name>
<evidence type="ECO:0000256" key="1">
    <source>
        <dbReference type="ARBA" id="ARBA00004651"/>
    </source>
</evidence>
<evidence type="ECO:0000256" key="6">
    <source>
        <dbReference type="ARBA" id="ARBA00022989"/>
    </source>
</evidence>
<dbReference type="Proteomes" id="UP000037688">
    <property type="component" value="Unassembled WGS sequence"/>
</dbReference>
<comment type="similarity">
    <text evidence="2">Belongs to the MreD family.</text>
</comment>
<feature type="transmembrane region" description="Helical" evidence="8">
    <location>
        <begin position="33"/>
        <end position="50"/>
    </location>
</feature>
<dbReference type="AlphaFoldDB" id="A0A0M9BJX7"/>
<evidence type="ECO:0000256" key="4">
    <source>
        <dbReference type="ARBA" id="ARBA00022692"/>
    </source>
</evidence>
<dbReference type="GO" id="GO:0005886">
    <property type="term" value="C:plasma membrane"/>
    <property type="evidence" value="ECO:0007669"/>
    <property type="project" value="UniProtKB-SubCell"/>
</dbReference>
<dbReference type="PATRIC" id="fig|1705561.3.peg.4906"/>
<comment type="subcellular location">
    <subcellularLocation>
        <location evidence="1">Cell membrane</location>
        <topology evidence="1">Multi-pass membrane protein</topology>
    </subcellularLocation>
</comment>
<dbReference type="EMBL" id="LITU01000075">
    <property type="protein sequence ID" value="KOY13860.1"/>
    <property type="molecule type" value="Genomic_DNA"/>
</dbReference>